<feature type="transmembrane region" description="Helical" evidence="1">
    <location>
        <begin position="235"/>
        <end position="258"/>
    </location>
</feature>
<feature type="transmembrane region" description="Helical" evidence="1">
    <location>
        <begin position="177"/>
        <end position="195"/>
    </location>
</feature>
<keyword evidence="1" id="KW-0472">Membrane</keyword>
<feature type="transmembrane region" description="Helical" evidence="1">
    <location>
        <begin position="28"/>
        <end position="49"/>
    </location>
</feature>
<evidence type="ECO:0000313" key="2">
    <source>
        <dbReference type="EMBL" id="GAA0677383.1"/>
    </source>
</evidence>
<evidence type="ECO:0008006" key="4">
    <source>
        <dbReference type="Google" id="ProtNLM"/>
    </source>
</evidence>
<feature type="transmembrane region" description="Helical" evidence="1">
    <location>
        <begin position="147"/>
        <end position="170"/>
    </location>
</feature>
<feature type="transmembrane region" description="Helical" evidence="1">
    <location>
        <begin position="109"/>
        <end position="127"/>
    </location>
</feature>
<name>A0AAV3TD15_9EURY</name>
<comment type="caution">
    <text evidence="2">The sequence shown here is derived from an EMBL/GenBank/DDBJ whole genome shotgun (WGS) entry which is preliminary data.</text>
</comment>
<keyword evidence="1" id="KW-0812">Transmembrane</keyword>
<gene>
    <name evidence="2" type="ORF">GCM10009020_26660</name>
</gene>
<reference evidence="2 3" key="1">
    <citation type="journal article" date="2019" name="Int. J. Syst. Evol. Microbiol.">
        <title>The Global Catalogue of Microorganisms (GCM) 10K type strain sequencing project: providing services to taxonomists for standard genome sequencing and annotation.</title>
        <authorList>
            <consortium name="The Broad Institute Genomics Platform"/>
            <consortium name="The Broad Institute Genome Sequencing Center for Infectious Disease"/>
            <person name="Wu L."/>
            <person name="Ma J."/>
        </authorList>
    </citation>
    <scope>NUCLEOTIDE SEQUENCE [LARGE SCALE GENOMIC DNA]</scope>
    <source>
        <strain evidence="2 3">JCM 16328</strain>
    </source>
</reference>
<accession>A0AAV3TD15</accession>
<keyword evidence="1" id="KW-1133">Transmembrane helix</keyword>
<sequence length="293" mass="30604">MATENETTEEPLGDGDAGPASLGYGRDAVALDLLVLLAVPLGLLVVYALTTPDQRARLALYHADPELAEFLTAAYVHATPIHLRNNVLGFLAGAPMAYMLCLRARRRRWFHATTAALLVAVPVAVNLANYATLRLWYAGPAPTSSGFSAVVAATGGFVFVALLVWLRALYSRSTATFAGALVWLALATTFYVVHADAVDPLVLGAVGVSAALCVLALASGGDVPLRPDAGQLRRVAVRAVPVALVAVLLGTFVIGLFPQQTVRDGMFVNVYAHGAGFVLGVAFAGALEPLVEG</sequence>
<evidence type="ECO:0000256" key="1">
    <source>
        <dbReference type="SAM" id="Phobius"/>
    </source>
</evidence>
<feature type="transmembrane region" description="Helical" evidence="1">
    <location>
        <begin position="201"/>
        <end position="223"/>
    </location>
</feature>
<dbReference type="EMBL" id="BAAADV010000007">
    <property type="protein sequence ID" value="GAA0677383.1"/>
    <property type="molecule type" value="Genomic_DNA"/>
</dbReference>
<dbReference type="AlphaFoldDB" id="A0AAV3TD15"/>
<proteinExistence type="predicted"/>
<protein>
    <recommendedName>
        <fullName evidence="4">Rhomboid family intramembrane serine protease</fullName>
    </recommendedName>
</protein>
<organism evidence="2 3">
    <name type="scientific">Natronoarchaeum mannanilyticum</name>
    <dbReference type="NCBI Taxonomy" id="926360"/>
    <lineage>
        <taxon>Archaea</taxon>
        <taxon>Methanobacteriati</taxon>
        <taxon>Methanobacteriota</taxon>
        <taxon>Stenosarchaea group</taxon>
        <taxon>Halobacteria</taxon>
        <taxon>Halobacteriales</taxon>
        <taxon>Natronoarchaeaceae</taxon>
    </lineage>
</organism>
<dbReference type="RefSeq" id="WP_343774543.1">
    <property type="nucleotide sequence ID" value="NZ_BAAADV010000007.1"/>
</dbReference>
<dbReference type="Proteomes" id="UP001500420">
    <property type="component" value="Unassembled WGS sequence"/>
</dbReference>
<evidence type="ECO:0000313" key="3">
    <source>
        <dbReference type="Proteomes" id="UP001500420"/>
    </source>
</evidence>
<keyword evidence="3" id="KW-1185">Reference proteome</keyword>
<feature type="transmembrane region" description="Helical" evidence="1">
    <location>
        <begin position="270"/>
        <end position="291"/>
    </location>
</feature>